<comment type="caution">
    <text evidence="1">The sequence shown here is derived from an EMBL/GenBank/DDBJ whole genome shotgun (WGS) entry which is preliminary data.</text>
</comment>
<organism evidence="1 2">
    <name type="scientific">Neophaeococcomyces mojaviensis</name>
    <dbReference type="NCBI Taxonomy" id="3383035"/>
    <lineage>
        <taxon>Eukaryota</taxon>
        <taxon>Fungi</taxon>
        <taxon>Dikarya</taxon>
        <taxon>Ascomycota</taxon>
        <taxon>Pezizomycotina</taxon>
        <taxon>Eurotiomycetes</taxon>
        <taxon>Chaetothyriomycetidae</taxon>
        <taxon>Chaetothyriales</taxon>
        <taxon>Chaetothyriales incertae sedis</taxon>
        <taxon>Neophaeococcomyces</taxon>
    </lineage>
</organism>
<evidence type="ECO:0000313" key="1">
    <source>
        <dbReference type="EMBL" id="KAJ9663048.1"/>
    </source>
</evidence>
<reference evidence="1" key="1">
    <citation type="submission" date="2022-10" db="EMBL/GenBank/DDBJ databases">
        <title>Culturing micro-colonial fungi from biological soil crusts in the Mojave desert and describing Neophaeococcomyces mojavensis, and introducing the new genera and species Taxawa tesnikishii.</title>
        <authorList>
            <person name="Kurbessoian T."/>
            <person name="Stajich J.E."/>
        </authorList>
    </citation>
    <scope>NUCLEOTIDE SEQUENCE</scope>
    <source>
        <strain evidence="1">JES_112</strain>
    </source>
</reference>
<sequence length="584" mass="65933">MPPRSYRTKSTRQERHSSPVLSSEERSSRNDLAKNLLEETDYQSPHVDLNKIKLSEKASTPSLASQENANKLRLVVAIDYGTTFTGVAFANTQSNVAQLSKIEVMQDWGSKMGNQHKLPSVYSYVIATNGEEQWGTDISENAVTMVNTKLELEVQDKKLDELELTLQVLEGTGNLAFEYVKKSGGHPAYTWKTPTEIVTDYLTKARERVWNALGLDHLVGTNNIVGIIVTVPVNWSYQATESTFRAMRQAGFNEQRFPTLNDMVLVSEPEAASYFTARDLQDGGKKFLKLDENFILCDAGGGTVDVVAYQVKTLQPHLELAEVSLPTNGKCGASYIDANFKRWLRKVIGPKNFRELDAGNAGQRISTHATESGPMRQLVKEFEVKKKSFSSATQTIKLDLPGPLSGLTIEGRNVFLVGGFGESVYLQEELQRSLKMRRITMRRPETKKSWTAVVQGAVIYGIEKDRHKNLRRMFMCTKSYGILINEAFSVDRFDPRDCFMESGTKTTMAGKQFAWLIRRGDLILSDEDKKVHKWFSCPFQTSHGRKFDLPVYVYPRDDDDDDEGDEDDEEDDVPDRWENGQHGE</sequence>
<keyword evidence="2" id="KW-1185">Reference proteome</keyword>
<protein>
    <submittedName>
        <fullName evidence="1">Uncharacterized protein</fullName>
    </submittedName>
</protein>
<gene>
    <name evidence="1" type="ORF">H2198_001040</name>
</gene>
<dbReference type="EMBL" id="JAPDRQ010000011">
    <property type="protein sequence ID" value="KAJ9663048.1"/>
    <property type="molecule type" value="Genomic_DNA"/>
</dbReference>
<dbReference type="Proteomes" id="UP001172386">
    <property type="component" value="Unassembled WGS sequence"/>
</dbReference>
<name>A0ACC3AI60_9EURO</name>
<evidence type="ECO:0000313" key="2">
    <source>
        <dbReference type="Proteomes" id="UP001172386"/>
    </source>
</evidence>
<accession>A0ACC3AI60</accession>
<proteinExistence type="predicted"/>